<proteinExistence type="predicted"/>
<dbReference type="AlphaFoldDB" id="D7FYU8"/>
<sequence length="671" mass="72864">MMASLRAKSTTDGGSVSDGSRTSAHLQDRDPSDSSLSSRAESLVDSQVSRASSVFSTGLQTVGLKVGPTSKATGNEDRAPAGMKKKWQQHYAYGKWIQLGKMFCQLCYPLALNSKTLFEAIIDGNDQAASGSTYNKWLLGLFSDEPKLAETGPLGYIKRTTKYDARFSSDFSDTVTYRSWTVYDPVEDPRDCTDMFFRMGNARLRQGIVDCNTTSCDCVDDTQQVTVVNPPFLKLMQQYEPSGIISTLSQEVFADIKEGMTEGFVRATKAYILPTVLNDVYSFRKAFLTADSVLRSIFSSVSATDGTATAVSTLRSSYDDTSVDCQGFQPSGYSNSCPWGLLSFIQSAATSLGVDGSFSEAEAEHLLGLRSQTDGSIFDSSGGMLKWIAAGRYEGYLSAPSLPHPSEVDLTGESAFDDLVATVCTWEATNGGSAPSLQECQENKLEGYVIDEWRGASSGTIDVICDAVGSVCPWRVANGTNAAAWNISTAAAVLMIDPAEQDSRNDLSHYTVDGQTLWGSAYTYCTADPSTPIECDEGSRYLDAANATLPQLLRAAEGSLEWAQYREQVCGIASNIFGSWVGESTWLNHVIVNHINASVFELTGYELDGDSIEDIGYTQVALAGYSTMGNVTIEYGKALLDLLAEDSDEADEFRRFIVRQSTTYYGESDNW</sequence>
<gene>
    <name evidence="2" type="ORF">Esi_0035_0090</name>
</gene>
<dbReference type="Proteomes" id="UP000002630">
    <property type="component" value="Linkage Group LG33"/>
</dbReference>
<evidence type="ECO:0000313" key="3">
    <source>
        <dbReference type="Proteomes" id="UP000002630"/>
    </source>
</evidence>
<keyword evidence="3" id="KW-1185">Reference proteome</keyword>
<organism evidence="2 3">
    <name type="scientific">Ectocarpus siliculosus</name>
    <name type="common">Brown alga</name>
    <name type="synonym">Conferva siliculosa</name>
    <dbReference type="NCBI Taxonomy" id="2880"/>
    <lineage>
        <taxon>Eukaryota</taxon>
        <taxon>Sar</taxon>
        <taxon>Stramenopiles</taxon>
        <taxon>Ochrophyta</taxon>
        <taxon>PX clade</taxon>
        <taxon>Phaeophyceae</taxon>
        <taxon>Ectocarpales</taxon>
        <taxon>Ectocarpaceae</taxon>
        <taxon>Ectocarpus</taxon>
    </lineage>
</organism>
<protein>
    <submittedName>
        <fullName evidence="2">Uncharacterized protein</fullName>
    </submittedName>
</protein>
<evidence type="ECO:0000313" key="2">
    <source>
        <dbReference type="EMBL" id="CBJ26590.1"/>
    </source>
</evidence>
<feature type="region of interest" description="Disordered" evidence="1">
    <location>
        <begin position="1"/>
        <end position="41"/>
    </location>
</feature>
<evidence type="ECO:0000256" key="1">
    <source>
        <dbReference type="SAM" id="MobiDB-lite"/>
    </source>
</evidence>
<feature type="compositionally biased region" description="Low complexity" evidence="1">
    <location>
        <begin position="10"/>
        <end position="23"/>
    </location>
</feature>
<dbReference type="EMBL" id="FN649758">
    <property type="protein sequence ID" value="CBJ26590.1"/>
    <property type="molecule type" value="Genomic_DNA"/>
</dbReference>
<reference evidence="2 3" key="1">
    <citation type="journal article" date="2010" name="Nature">
        <title>The Ectocarpus genome and the independent evolution of multicellularity in brown algae.</title>
        <authorList>
            <person name="Cock J.M."/>
            <person name="Sterck L."/>
            <person name="Rouze P."/>
            <person name="Scornet D."/>
            <person name="Allen A.E."/>
            <person name="Amoutzias G."/>
            <person name="Anthouard V."/>
            <person name="Artiguenave F."/>
            <person name="Aury J.M."/>
            <person name="Badger J.H."/>
            <person name="Beszteri B."/>
            <person name="Billiau K."/>
            <person name="Bonnet E."/>
            <person name="Bothwell J.H."/>
            <person name="Bowler C."/>
            <person name="Boyen C."/>
            <person name="Brownlee C."/>
            <person name="Carrano C.J."/>
            <person name="Charrier B."/>
            <person name="Cho G.Y."/>
            <person name="Coelho S.M."/>
            <person name="Collen J."/>
            <person name="Corre E."/>
            <person name="Da Silva C."/>
            <person name="Delage L."/>
            <person name="Delaroque N."/>
            <person name="Dittami S.M."/>
            <person name="Doulbeau S."/>
            <person name="Elias M."/>
            <person name="Farnham G."/>
            <person name="Gachon C.M."/>
            <person name="Gschloessl B."/>
            <person name="Heesch S."/>
            <person name="Jabbari K."/>
            <person name="Jubin C."/>
            <person name="Kawai H."/>
            <person name="Kimura K."/>
            <person name="Kloareg B."/>
            <person name="Kupper F.C."/>
            <person name="Lang D."/>
            <person name="Le Bail A."/>
            <person name="Leblanc C."/>
            <person name="Lerouge P."/>
            <person name="Lohr M."/>
            <person name="Lopez P.J."/>
            <person name="Martens C."/>
            <person name="Maumus F."/>
            <person name="Michel G."/>
            <person name="Miranda-Saavedra D."/>
            <person name="Morales J."/>
            <person name="Moreau H."/>
            <person name="Motomura T."/>
            <person name="Nagasato C."/>
            <person name="Napoli C.A."/>
            <person name="Nelson D.R."/>
            <person name="Nyvall-Collen P."/>
            <person name="Peters A.F."/>
            <person name="Pommier C."/>
            <person name="Potin P."/>
            <person name="Poulain J."/>
            <person name="Quesneville H."/>
            <person name="Read B."/>
            <person name="Rensing S.A."/>
            <person name="Ritter A."/>
            <person name="Rousvoal S."/>
            <person name="Samanta M."/>
            <person name="Samson G."/>
            <person name="Schroeder D.C."/>
            <person name="Segurens B."/>
            <person name="Strittmatter M."/>
            <person name="Tonon T."/>
            <person name="Tregear J.W."/>
            <person name="Valentin K."/>
            <person name="von Dassow P."/>
            <person name="Yamagishi T."/>
            <person name="Van de Peer Y."/>
            <person name="Wincker P."/>
        </authorList>
    </citation>
    <scope>NUCLEOTIDE SEQUENCE [LARGE SCALE GENOMIC DNA]</scope>
    <source>
        <strain evidence="3">Ec32 / CCAP1310/4</strain>
    </source>
</reference>
<accession>D7FYU8</accession>
<dbReference type="EMBL" id="FN648542">
    <property type="protein sequence ID" value="CBJ26590.1"/>
    <property type="molecule type" value="Genomic_DNA"/>
</dbReference>
<dbReference type="InParanoid" id="D7FYU8"/>
<dbReference type="OrthoDB" id="195015at2759"/>
<name>D7FYU8_ECTSI</name>